<name>A0A6G6SM45_PROVU</name>
<dbReference type="Pfam" id="PF03245">
    <property type="entry name" value="Phage_lysis"/>
    <property type="match status" value="1"/>
</dbReference>
<keyword evidence="4" id="KW-1185">Reference proteome</keyword>
<dbReference type="AlphaFoldDB" id="A0A6G6SM45"/>
<evidence type="ECO:0000313" key="4">
    <source>
        <dbReference type="Proteomes" id="UP000503287"/>
    </source>
</evidence>
<keyword evidence="1" id="KW-0175">Coiled coil</keyword>
<evidence type="ECO:0000256" key="2">
    <source>
        <dbReference type="SAM" id="MobiDB-lite"/>
    </source>
</evidence>
<dbReference type="Proteomes" id="UP000503287">
    <property type="component" value="Chromosome"/>
</dbReference>
<feature type="region of interest" description="Disordered" evidence="2">
    <location>
        <begin position="93"/>
        <end position="124"/>
    </location>
</feature>
<evidence type="ECO:0000256" key="1">
    <source>
        <dbReference type="SAM" id="Coils"/>
    </source>
</evidence>
<organism evidence="3 4">
    <name type="scientific">Proteus vulgaris</name>
    <dbReference type="NCBI Taxonomy" id="585"/>
    <lineage>
        <taxon>Bacteria</taxon>
        <taxon>Pseudomonadati</taxon>
        <taxon>Pseudomonadota</taxon>
        <taxon>Gammaproteobacteria</taxon>
        <taxon>Enterobacterales</taxon>
        <taxon>Morganellaceae</taxon>
        <taxon>Proteus</taxon>
    </lineage>
</organism>
<feature type="coiled-coil region" evidence="1">
    <location>
        <begin position="20"/>
        <end position="61"/>
    </location>
</feature>
<evidence type="ECO:0000313" key="3">
    <source>
        <dbReference type="EMBL" id="QIF94826.1"/>
    </source>
</evidence>
<feature type="compositionally biased region" description="Low complexity" evidence="2">
    <location>
        <begin position="108"/>
        <end position="124"/>
    </location>
</feature>
<sequence length="124" mass="14152">MSKYIPWFFLLLLSALLMALSLSNAKIKKLSNENELLSKNLSEQININSDYKERIERLNQLDTRHTHELVNAKNEISLLRDISERNPERVYIKANCPKSTSNPTTSMDDATTARPTDTATSSIR</sequence>
<dbReference type="GO" id="GO:0044659">
    <property type="term" value="P:viral release from host cell by cytolysis"/>
    <property type="evidence" value="ECO:0007669"/>
    <property type="project" value="InterPro"/>
</dbReference>
<reference evidence="3 4" key="1">
    <citation type="submission" date="2020-01" db="EMBL/GenBank/DDBJ databases">
        <title>The genomic epidemiology of tigecycline resistance gene tet(X) variants in a swine farm in China.</title>
        <authorList>
            <person name="Peng K."/>
            <person name="Li R."/>
        </authorList>
    </citation>
    <scope>NUCLEOTIDE SEQUENCE [LARGE SCALE GENOMIC DNA]</scope>
    <source>
        <strain evidence="3 4">ZN3</strain>
    </source>
</reference>
<proteinExistence type="predicted"/>
<dbReference type="InterPro" id="IPR004929">
    <property type="entry name" value="I-spanin"/>
</dbReference>
<dbReference type="RefSeq" id="WP_164526502.1">
    <property type="nucleotide sequence ID" value="NZ_CP047344.1"/>
</dbReference>
<accession>A0A6G6SM45</accession>
<protein>
    <submittedName>
        <fullName evidence="3">Lysis protein</fullName>
    </submittedName>
</protein>
<gene>
    <name evidence="3" type="ORF">GTH24_13385</name>
</gene>
<feature type="compositionally biased region" description="Polar residues" evidence="2">
    <location>
        <begin position="97"/>
        <end position="107"/>
    </location>
</feature>
<dbReference type="EMBL" id="CP047344">
    <property type="protein sequence ID" value="QIF94826.1"/>
    <property type="molecule type" value="Genomic_DNA"/>
</dbReference>